<sequence>MLLRILLCFFCCSFGAAGTPILGGADAEHRKFNHQASLQEITTNNEHFCGGSIISSIWILTAAHCVDCERIRNDIKRIRIVVGVTHLSENGDKYLVRSSKLHEKWNKENISNDIALLKTAKNIKFSSAVQPVILATHDPPDGVITTLTGWGFTSDDEGLVSNTLQVAYFEKISLKECRKQFNDAQYPGRLVIETNICITQPVAKGQCNGDSGGPLMYNGTQIGIVSFGGQCGEGVPGVMTNIAKFLKWIKDKTNISQLKQLSKIYLRLSLNSSITLTKIPQTAI</sequence>
<protein>
    <submittedName>
        <fullName evidence="10">Chymotrypsin-1</fullName>
    </submittedName>
</protein>
<dbReference type="GO" id="GO:0006508">
    <property type="term" value="P:proteolysis"/>
    <property type="evidence" value="ECO:0007669"/>
    <property type="project" value="UniProtKB-KW"/>
</dbReference>
<dbReference type="SUPFAM" id="SSF50494">
    <property type="entry name" value="Trypsin-like serine proteases"/>
    <property type="match status" value="1"/>
</dbReference>
<name>A0A9Q0MTC8_9DIPT</name>
<dbReference type="EMBL" id="WJQU01000004">
    <property type="protein sequence ID" value="KAJ6636664.1"/>
    <property type="molecule type" value="Genomic_DNA"/>
</dbReference>
<dbReference type="InterPro" id="IPR001254">
    <property type="entry name" value="Trypsin_dom"/>
</dbReference>
<keyword evidence="3 7" id="KW-0378">Hydrolase</keyword>
<dbReference type="Proteomes" id="UP001151699">
    <property type="component" value="Chromosome C"/>
</dbReference>
<dbReference type="SMART" id="SM00020">
    <property type="entry name" value="Tryp_SPc"/>
    <property type="match status" value="1"/>
</dbReference>
<dbReference type="CDD" id="cd00190">
    <property type="entry name" value="Tryp_SPc"/>
    <property type="match status" value="1"/>
</dbReference>
<evidence type="ECO:0000313" key="11">
    <source>
        <dbReference type="Proteomes" id="UP001151699"/>
    </source>
</evidence>
<evidence type="ECO:0000313" key="10">
    <source>
        <dbReference type="EMBL" id="KAJ6636664.1"/>
    </source>
</evidence>
<evidence type="ECO:0000256" key="7">
    <source>
        <dbReference type="RuleBase" id="RU363034"/>
    </source>
</evidence>
<feature type="domain" description="Peptidase S1" evidence="9">
    <location>
        <begin position="21"/>
        <end position="254"/>
    </location>
</feature>
<dbReference type="InterPro" id="IPR018114">
    <property type="entry name" value="TRYPSIN_HIS"/>
</dbReference>
<dbReference type="PRINTS" id="PR00722">
    <property type="entry name" value="CHYMOTRYPSIN"/>
</dbReference>
<dbReference type="FunFam" id="2.40.10.10:FF:000036">
    <property type="entry name" value="Trypsin beta"/>
    <property type="match status" value="1"/>
</dbReference>
<evidence type="ECO:0000256" key="5">
    <source>
        <dbReference type="ARBA" id="ARBA00023157"/>
    </source>
</evidence>
<comment type="caution">
    <text evidence="10">The sequence shown here is derived from an EMBL/GenBank/DDBJ whole genome shotgun (WGS) entry which is preliminary data.</text>
</comment>
<dbReference type="Pfam" id="PF00089">
    <property type="entry name" value="Trypsin"/>
    <property type="match status" value="1"/>
</dbReference>
<evidence type="ECO:0000256" key="8">
    <source>
        <dbReference type="SAM" id="SignalP"/>
    </source>
</evidence>
<gene>
    <name evidence="10" type="primary">CTR1_1</name>
    <name evidence="10" type="ORF">Bhyg_15256</name>
</gene>
<reference evidence="10" key="1">
    <citation type="submission" date="2022-07" db="EMBL/GenBank/DDBJ databases">
        <authorList>
            <person name="Trinca V."/>
            <person name="Uliana J.V.C."/>
            <person name="Torres T.T."/>
            <person name="Ward R.J."/>
            <person name="Monesi N."/>
        </authorList>
    </citation>
    <scope>NUCLEOTIDE SEQUENCE</scope>
    <source>
        <strain evidence="10">HSMRA1968</strain>
        <tissue evidence="10">Whole embryos</tissue>
    </source>
</reference>
<dbReference type="GO" id="GO:0004252">
    <property type="term" value="F:serine-type endopeptidase activity"/>
    <property type="evidence" value="ECO:0007669"/>
    <property type="project" value="InterPro"/>
</dbReference>
<evidence type="ECO:0000256" key="1">
    <source>
        <dbReference type="ARBA" id="ARBA00004239"/>
    </source>
</evidence>
<evidence type="ECO:0000256" key="3">
    <source>
        <dbReference type="ARBA" id="ARBA00022801"/>
    </source>
</evidence>
<keyword evidence="5" id="KW-1015">Disulfide bond</keyword>
<feature type="signal peptide" evidence="8">
    <location>
        <begin position="1"/>
        <end position="18"/>
    </location>
</feature>
<dbReference type="PROSITE" id="PS50240">
    <property type="entry name" value="TRYPSIN_DOM"/>
    <property type="match status" value="1"/>
</dbReference>
<dbReference type="PROSITE" id="PS00134">
    <property type="entry name" value="TRYPSIN_HIS"/>
    <property type="match status" value="1"/>
</dbReference>
<dbReference type="InterPro" id="IPR043504">
    <property type="entry name" value="Peptidase_S1_PA_chymotrypsin"/>
</dbReference>
<evidence type="ECO:0000259" key="9">
    <source>
        <dbReference type="PROSITE" id="PS50240"/>
    </source>
</evidence>
<organism evidence="10 11">
    <name type="scientific">Pseudolycoriella hygida</name>
    <dbReference type="NCBI Taxonomy" id="35572"/>
    <lineage>
        <taxon>Eukaryota</taxon>
        <taxon>Metazoa</taxon>
        <taxon>Ecdysozoa</taxon>
        <taxon>Arthropoda</taxon>
        <taxon>Hexapoda</taxon>
        <taxon>Insecta</taxon>
        <taxon>Pterygota</taxon>
        <taxon>Neoptera</taxon>
        <taxon>Endopterygota</taxon>
        <taxon>Diptera</taxon>
        <taxon>Nematocera</taxon>
        <taxon>Sciaroidea</taxon>
        <taxon>Sciaridae</taxon>
        <taxon>Pseudolycoriella</taxon>
    </lineage>
</organism>
<dbReference type="PANTHER" id="PTHR24252">
    <property type="entry name" value="ACROSIN-RELATED"/>
    <property type="match status" value="1"/>
</dbReference>
<comment type="subcellular location">
    <subcellularLocation>
        <location evidence="1">Secreted</location>
        <location evidence="1">Extracellular space</location>
    </subcellularLocation>
</comment>
<evidence type="ECO:0000256" key="2">
    <source>
        <dbReference type="ARBA" id="ARBA00022670"/>
    </source>
</evidence>
<evidence type="ECO:0000256" key="4">
    <source>
        <dbReference type="ARBA" id="ARBA00022825"/>
    </source>
</evidence>
<dbReference type="PROSITE" id="PS00135">
    <property type="entry name" value="TRYPSIN_SER"/>
    <property type="match status" value="1"/>
</dbReference>
<dbReference type="GO" id="GO:0005576">
    <property type="term" value="C:extracellular region"/>
    <property type="evidence" value="ECO:0007669"/>
    <property type="project" value="UniProtKB-SubCell"/>
</dbReference>
<dbReference type="AlphaFoldDB" id="A0A9Q0MTC8"/>
<evidence type="ECO:0000256" key="6">
    <source>
        <dbReference type="ARBA" id="ARBA00024195"/>
    </source>
</evidence>
<accession>A0A9Q0MTC8</accession>
<dbReference type="InterPro" id="IPR033116">
    <property type="entry name" value="TRYPSIN_SER"/>
</dbReference>
<keyword evidence="8" id="KW-0732">Signal</keyword>
<comment type="similarity">
    <text evidence="6">Belongs to the peptidase S1 family. CLIP subfamily.</text>
</comment>
<dbReference type="Gene3D" id="2.40.10.10">
    <property type="entry name" value="Trypsin-like serine proteases"/>
    <property type="match status" value="2"/>
</dbReference>
<dbReference type="OrthoDB" id="60866at2759"/>
<keyword evidence="11" id="KW-1185">Reference proteome</keyword>
<keyword evidence="4 7" id="KW-0720">Serine protease</keyword>
<proteinExistence type="inferred from homology"/>
<dbReference type="PANTHER" id="PTHR24252:SF7">
    <property type="entry name" value="HYALIN"/>
    <property type="match status" value="1"/>
</dbReference>
<feature type="chain" id="PRO_5040479075" evidence="8">
    <location>
        <begin position="19"/>
        <end position="284"/>
    </location>
</feature>
<dbReference type="InterPro" id="IPR009003">
    <property type="entry name" value="Peptidase_S1_PA"/>
</dbReference>
<keyword evidence="2 7" id="KW-0645">Protease</keyword>
<dbReference type="InterPro" id="IPR001314">
    <property type="entry name" value="Peptidase_S1A"/>
</dbReference>